<gene>
    <name evidence="3" type="ORF">Y1Q_0023211</name>
</gene>
<dbReference type="InterPro" id="IPR013783">
    <property type="entry name" value="Ig-like_fold"/>
</dbReference>
<dbReference type="InterPro" id="IPR003599">
    <property type="entry name" value="Ig_sub"/>
</dbReference>
<dbReference type="Pfam" id="PF07686">
    <property type="entry name" value="V-set"/>
    <property type="match status" value="1"/>
</dbReference>
<protein>
    <recommendedName>
        <fullName evidence="2">Ig-like domain-containing protein</fullName>
    </recommendedName>
</protein>
<dbReference type="SMART" id="SM00409">
    <property type="entry name" value="IG"/>
    <property type="match status" value="1"/>
</dbReference>
<sequence>MKSHTQLLWLILLWIQGSSGDIVMNQTPESLAVSPGDTVTITCKAVTYSGSNVAWFQQKSGQPPKLLIYSTNSRPSGIPDRFSGTRSGSDYTLTISQVEVGDAGDYYCQQYSSFPLTQ</sequence>
<feature type="signal peptide" evidence="1">
    <location>
        <begin position="1"/>
        <end position="20"/>
    </location>
</feature>
<dbReference type="PANTHER" id="PTHR23267">
    <property type="entry name" value="IMMUNOGLOBULIN LIGHT CHAIN"/>
    <property type="match status" value="1"/>
</dbReference>
<dbReference type="STRING" id="8496.A0A151M7N0"/>
<evidence type="ECO:0000313" key="4">
    <source>
        <dbReference type="Proteomes" id="UP000050525"/>
    </source>
</evidence>
<keyword evidence="4" id="KW-1185">Reference proteome</keyword>
<dbReference type="AlphaFoldDB" id="A0A151M7N0"/>
<dbReference type="InterPro" id="IPR050150">
    <property type="entry name" value="IgV_Light_Chain"/>
</dbReference>
<organism evidence="3 4">
    <name type="scientific">Alligator mississippiensis</name>
    <name type="common">American alligator</name>
    <dbReference type="NCBI Taxonomy" id="8496"/>
    <lineage>
        <taxon>Eukaryota</taxon>
        <taxon>Metazoa</taxon>
        <taxon>Chordata</taxon>
        <taxon>Craniata</taxon>
        <taxon>Vertebrata</taxon>
        <taxon>Euteleostomi</taxon>
        <taxon>Archelosauria</taxon>
        <taxon>Archosauria</taxon>
        <taxon>Crocodylia</taxon>
        <taxon>Alligatoridae</taxon>
        <taxon>Alligatorinae</taxon>
        <taxon>Alligator</taxon>
    </lineage>
</organism>
<feature type="chain" id="PRO_5007584846" description="Ig-like domain-containing protein" evidence="1">
    <location>
        <begin position="21"/>
        <end position="118"/>
    </location>
</feature>
<evidence type="ECO:0000313" key="3">
    <source>
        <dbReference type="EMBL" id="KYO20528.1"/>
    </source>
</evidence>
<evidence type="ECO:0000259" key="2">
    <source>
        <dbReference type="PROSITE" id="PS50835"/>
    </source>
</evidence>
<name>A0A151M7N0_ALLMI</name>
<dbReference type="InterPro" id="IPR013106">
    <property type="entry name" value="Ig_V-set"/>
</dbReference>
<dbReference type="Gene3D" id="2.60.40.10">
    <property type="entry name" value="Immunoglobulins"/>
    <property type="match status" value="1"/>
</dbReference>
<proteinExistence type="predicted"/>
<reference evidence="3 4" key="1">
    <citation type="journal article" date="2012" name="Genome Biol.">
        <title>Sequencing three crocodilian genomes to illuminate the evolution of archosaurs and amniotes.</title>
        <authorList>
            <person name="St John J.A."/>
            <person name="Braun E.L."/>
            <person name="Isberg S.R."/>
            <person name="Miles L.G."/>
            <person name="Chong A.Y."/>
            <person name="Gongora J."/>
            <person name="Dalzell P."/>
            <person name="Moran C."/>
            <person name="Bed'hom B."/>
            <person name="Abzhanov A."/>
            <person name="Burgess S.C."/>
            <person name="Cooksey A.M."/>
            <person name="Castoe T.A."/>
            <person name="Crawford N.G."/>
            <person name="Densmore L.D."/>
            <person name="Drew J.C."/>
            <person name="Edwards S.V."/>
            <person name="Faircloth B.C."/>
            <person name="Fujita M.K."/>
            <person name="Greenwold M.J."/>
            <person name="Hoffmann F.G."/>
            <person name="Howard J.M."/>
            <person name="Iguchi T."/>
            <person name="Janes D.E."/>
            <person name="Khan S.Y."/>
            <person name="Kohno S."/>
            <person name="de Koning A.J."/>
            <person name="Lance S.L."/>
            <person name="McCarthy F.M."/>
            <person name="McCormack J.E."/>
            <person name="Merchant M.E."/>
            <person name="Peterson D.G."/>
            <person name="Pollock D.D."/>
            <person name="Pourmand N."/>
            <person name="Raney B.J."/>
            <person name="Roessler K.A."/>
            <person name="Sanford J.R."/>
            <person name="Sawyer R.H."/>
            <person name="Schmidt C.J."/>
            <person name="Triplett E.W."/>
            <person name="Tuberville T.D."/>
            <person name="Venegas-Anaya M."/>
            <person name="Howard J.T."/>
            <person name="Jarvis E.D."/>
            <person name="Guillette L.J.Jr."/>
            <person name="Glenn T.C."/>
            <person name="Green R.E."/>
            <person name="Ray D.A."/>
        </authorList>
    </citation>
    <scope>NUCLEOTIDE SEQUENCE [LARGE SCALE GENOMIC DNA]</scope>
    <source>
        <strain evidence="3">KSC_2009_1</strain>
    </source>
</reference>
<dbReference type="Proteomes" id="UP000050525">
    <property type="component" value="Unassembled WGS sequence"/>
</dbReference>
<dbReference type="SMART" id="SM00408">
    <property type="entry name" value="IGc2"/>
    <property type="match status" value="1"/>
</dbReference>
<evidence type="ECO:0000256" key="1">
    <source>
        <dbReference type="SAM" id="SignalP"/>
    </source>
</evidence>
<dbReference type="InterPro" id="IPR003598">
    <property type="entry name" value="Ig_sub2"/>
</dbReference>
<comment type="caution">
    <text evidence="3">The sequence shown here is derived from an EMBL/GenBank/DDBJ whole genome shotgun (WGS) entry which is preliminary data.</text>
</comment>
<dbReference type="FunFam" id="2.60.40.10:FF:001230">
    <property type="entry name" value="Immunoglobulin kappa variable 8-16"/>
    <property type="match status" value="1"/>
</dbReference>
<dbReference type="PROSITE" id="PS50835">
    <property type="entry name" value="IG_LIKE"/>
    <property type="match status" value="1"/>
</dbReference>
<dbReference type="InterPro" id="IPR007110">
    <property type="entry name" value="Ig-like_dom"/>
</dbReference>
<keyword evidence="1" id="KW-0732">Signal</keyword>
<dbReference type="InterPro" id="IPR036179">
    <property type="entry name" value="Ig-like_dom_sf"/>
</dbReference>
<dbReference type="SUPFAM" id="SSF48726">
    <property type="entry name" value="Immunoglobulin"/>
    <property type="match status" value="1"/>
</dbReference>
<dbReference type="SMART" id="SM00406">
    <property type="entry name" value="IGv"/>
    <property type="match status" value="1"/>
</dbReference>
<accession>A0A151M7N0</accession>
<dbReference type="EMBL" id="AKHW03006361">
    <property type="protein sequence ID" value="KYO20528.1"/>
    <property type="molecule type" value="Genomic_DNA"/>
</dbReference>
<feature type="domain" description="Ig-like" evidence="2">
    <location>
        <begin position="20"/>
        <end position="118"/>
    </location>
</feature>